<feature type="transmembrane region" description="Helical" evidence="1">
    <location>
        <begin position="96"/>
        <end position="117"/>
    </location>
</feature>
<evidence type="ECO:0000256" key="1">
    <source>
        <dbReference type="SAM" id="Phobius"/>
    </source>
</evidence>
<feature type="transmembrane region" description="Helical" evidence="1">
    <location>
        <begin position="65"/>
        <end position="84"/>
    </location>
</feature>
<evidence type="ECO:0000313" key="3">
    <source>
        <dbReference type="Proteomes" id="UP000663844"/>
    </source>
</evidence>
<dbReference type="Gene3D" id="1.20.1250.20">
    <property type="entry name" value="MFS general substrate transporter like domains"/>
    <property type="match status" value="1"/>
</dbReference>
<dbReference type="PANTHER" id="PTHR23516:SF23">
    <property type="entry name" value="MOLYBDATE-ANION TRANSPORTER"/>
    <property type="match status" value="1"/>
</dbReference>
<keyword evidence="1" id="KW-0472">Membrane</keyword>
<organism evidence="2 3">
    <name type="scientific">Adineta steineri</name>
    <dbReference type="NCBI Taxonomy" id="433720"/>
    <lineage>
        <taxon>Eukaryota</taxon>
        <taxon>Metazoa</taxon>
        <taxon>Spiralia</taxon>
        <taxon>Gnathifera</taxon>
        <taxon>Rotifera</taxon>
        <taxon>Eurotatoria</taxon>
        <taxon>Bdelloidea</taxon>
        <taxon>Adinetida</taxon>
        <taxon>Adinetidae</taxon>
        <taxon>Adineta</taxon>
    </lineage>
</organism>
<dbReference type="EMBL" id="CAJOAZ010008516">
    <property type="protein sequence ID" value="CAF4185973.1"/>
    <property type="molecule type" value="Genomic_DNA"/>
</dbReference>
<dbReference type="Pfam" id="PF05631">
    <property type="entry name" value="MFS_5"/>
    <property type="match status" value="1"/>
</dbReference>
<dbReference type="GO" id="GO:0015098">
    <property type="term" value="F:molybdate ion transmembrane transporter activity"/>
    <property type="evidence" value="ECO:0007669"/>
    <property type="project" value="InterPro"/>
</dbReference>
<protein>
    <submittedName>
        <fullName evidence="2">Uncharacterized protein</fullName>
    </submittedName>
</protein>
<keyword evidence="1" id="KW-1133">Transmembrane helix</keyword>
<dbReference type="InterPro" id="IPR008509">
    <property type="entry name" value="MOT2/MFSD5"/>
</dbReference>
<dbReference type="SUPFAM" id="SSF103473">
    <property type="entry name" value="MFS general substrate transporter"/>
    <property type="match status" value="1"/>
</dbReference>
<comment type="caution">
    <text evidence="2">The sequence shown here is derived from an EMBL/GenBank/DDBJ whole genome shotgun (WGS) entry which is preliminary data.</text>
</comment>
<feature type="transmembrane region" description="Helical" evidence="1">
    <location>
        <begin position="154"/>
        <end position="173"/>
    </location>
</feature>
<keyword evidence="1" id="KW-0812">Transmembrane</keyword>
<dbReference type="Proteomes" id="UP000663844">
    <property type="component" value="Unassembled WGS sequence"/>
</dbReference>
<evidence type="ECO:0000313" key="2">
    <source>
        <dbReference type="EMBL" id="CAF4185973.1"/>
    </source>
</evidence>
<name>A0A820A544_9BILA</name>
<dbReference type="PANTHER" id="PTHR23516">
    <property type="entry name" value="SAM (S-ADENOSYL METHIONINE) TRANSPORTER"/>
    <property type="match status" value="1"/>
</dbReference>
<feature type="transmembrane region" description="Helical" evidence="1">
    <location>
        <begin position="179"/>
        <end position="202"/>
    </location>
</feature>
<gene>
    <name evidence="2" type="ORF">OXD698_LOCUS40009</name>
</gene>
<sequence length="229" mass="25203">MTHTLVADSHSSDAQSSSNSQVFKQLQFNYLIGYALAAAGNNLQSSYRYAIFDSYDLKRSTIERIFLCAHISTLTLGTLTSSLADKYGRRTACILSAIFYTISCLSLNINILWVLYLGSISRGIAHSLYNTNFEAWLIQDHHNSGLSTDSLKQILRDAFVLSSIAAIATGFVSQFSAELFGYVAPFDIAIGIYVIMVVFILAQWTENHGDKEASAATSFFSAFQALRNG</sequence>
<accession>A0A820A544</accession>
<dbReference type="GO" id="GO:0016020">
    <property type="term" value="C:membrane"/>
    <property type="evidence" value="ECO:0007669"/>
    <property type="project" value="InterPro"/>
</dbReference>
<proteinExistence type="predicted"/>
<reference evidence="2" key="1">
    <citation type="submission" date="2021-02" db="EMBL/GenBank/DDBJ databases">
        <authorList>
            <person name="Nowell W R."/>
        </authorList>
    </citation>
    <scope>NUCLEOTIDE SEQUENCE</scope>
</reference>
<dbReference type="AlphaFoldDB" id="A0A820A544"/>
<dbReference type="InterPro" id="IPR036259">
    <property type="entry name" value="MFS_trans_sf"/>
</dbReference>